<keyword evidence="2" id="KW-1185">Reference proteome</keyword>
<reference evidence="1 2" key="1">
    <citation type="submission" date="2014-11" db="EMBL/GenBank/DDBJ databases">
        <authorList>
            <person name="Wibberg Daniel"/>
        </authorList>
    </citation>
    <scope>NUCLEOTIDE SEQUENCE [LARGE SCALE GENOMIC DNA]</scope>
    <source>
        <strain evidence="1">Rhizoctonia solani AG1-IB 7/3/14</strain>
    </source>
</reference>
<dbReference type="AlphaFoldDB" id="A0A0B7G2Q5"/>
<proteinExistence type="predicted"/>
<gene>
    <name evidence="1" type="ORF">RSOLAG1IB_12650</name>
</gene>
<dbReference type="EMBL" id="LN679900">
    <property type="protein sequence ID" value="CEL63394.1"/>
    <property type="molecule type" value="Genomic_DNA"/>
</dbReference>
<accession>A0A0B7G2Q5</accession>
<organism evidence="1 2">
    <name type="scientific">Thanatephorus cucumeris (strain AG1-IB / isolate 7/3/14)</name>
    <name type="common">Lettuce bottom rot fungus</name>
    <name type="synonym">Rhizoctonia solani</name>
    <dbReference type="NCBI Taxonomy" id="1108050"/>
    <lineage>
        <taxon>Eukaryota</taxon>
        <taxon>Fungi</taxon>
        <taxon>Dikarya</taxon>
        <taxon>Basidiomycota</taxon>
        <taxon>Agaricomycotina</taxon>
        <taxon>Agaricomycetes</taxon>
        <taxon>Cantharellales</taxon>
        <taxon>Ceratobasidiaceae</taxon>
        <taxon>Rhizoctonia</taxon>
        <taxon>Rhizoctonia solani AG-1</taxon>
    </lineage>
</organism>
<evidence type="ECO:0000313" key="2">
    <source>
        <dbReference type="Proteomes" id="UP000059188"/>
    </source>
</evidence>
<protein>
    <submittedName>
        <fullName evidence="1">Uncharacterized protein</fullName>
    </submittedName>
</protein>
<dbReference type="Proteomes" id="UP000059188">
    <property type="component" value="Unassembled WGS sequence"/>
</dbReference>
<name>A0A0B7G2Q5_THACB</name>
<sequence>MLFLSPRCTKREILIFSILRSHRDNSNSLNPAPRPSSWKLAGAPGKSQIVPVLISGFAPLLGKLRGIGAGMYALGQVSHVIPPHSAVHMSPMLAPIH</sequence>
<evidence type="ECO:0000313" key="1">
    <source>
        <dbReference type="EMBL" id="CEL63394.1"/>
    </source>
</evidence>